<evidence type="ECO:0000313" key="1">
    <source>
        <dbReference type="EMBL" id="TNN61683.1"/>
    </source>
</evidence>
<gene>
    <name evidence="1" type="ORF">EYF80_028113</name>
</gene>
<accession>A0A4Z2H9F8</accession>
<keyword evidence="2" id="KW-1185">Reference proteome</keyword>
<name>A0A4Z2H9F8_9TELE</name>
<dbReference type="Proteomes" id="UP000314294">
    <property type="component" value="Unassembled WGS sequence"/>
</dbReference>
<proteinExistence type="predicted"/>
<reference evidence="1 2" key="1">
    <citation type="submission" date="2019-03" db="EMBL/GenBank/DDBJ databases">
        <title>First draft genome of Liparis tanakae, snailfish: a comprehensive survey of snailfish specific genes.</title>
        <authorList>
            <person name="Kim W."/>
            <person name="Song I."/>
            <person name="Jeong J.-H."/>
            <person name="Kim D."/>
            <person name="Kim S."/>
            <person name="Ryu S."/>
            <person name="Song J.Y."/>
            <person name="Lee S.K."/>
        </authorList>
    </citation>
    <scope>NUCLEOTIDE SEQUENCE [LARGE SCALE GENOMIC DNA]</scope>
    <source>
        <tissue evidence="1">Muscle</tissue>
    </source>
</reference>
<sequence>MSVAGLKKQFHKASQVRRRLLLLVHNNCSDADRVLSGAPNGIGLRLIATGLPLNATLCR</sequence>
<dbReference type="AlphaFoldDB" id="A0A4Z2H9F8"/>
<dbReference type="EMBL" id="SRLO01000311">
    <property type="protein sequence ID" value="TNN61683.1"/>
    <property type="molecule type" value="Genomic_DNA"/>
</dbReference>
<protein>
    <submittedName>
        <fullName evidence="1">Uncharacterized protein</fullName>
    </submittedName>
</protein>
<comment type="caution">
    <text evidence="1">The sequence shown here is derived from an EMBL/GenBank/DDBJ whole genome shotgun (WGS) entry which is preliminary data.</text>
</comment>
<organism evidence="1 2">
    <name type="scientific">Liparis tanakae</name>
    <name type="common">Tanaka's snailfish</name>
    <dbReference type="NCBI Taxonomy" id="230148"/>
    <lineage>
        <taxon>Eukaryota</taxon>
        <taxon>Metazoa</taxon>
        <taxon>Chordata</taxon>
        <taxon>Craniata</taxon>
        <taxon>Vertebrata</taxon>
        <taxon>Euteleostomi</taxon>
        <taxon>Actinopterygii</taxon>
        <taxon>Neopterygii</taxon>
        <taxon>Teleostei</taxon>
        <taxon>Neoteleostei</taxon>
        <taxon>Acanthomorphata</taxon>
        <taxon>Eupercaria</taxon>
        <taxon>Perciformes</taxon>
        <taxon>Cottioidei</taxon>
        <taxon>Cottales</taxon>
        <taxon>Liparidae</taxon>
        <taxon>Liparis</taxon>
    </lineage>
</organism>
<evidence type="ECO:0000313" key="2">
    <source>
        <dbReference type="Proteomes" id="UP000314294"/>
    </source>
</evidence>